<feature type="transmembrane region" description="Helical" evidence="7">
    <location>
        <begin position="59"/>
        <end position="77"/>
    </location>
</feature>
<gene>
    <name evidence="8" type="ORF">QQZ08_005721</name>
</gene>
<comment type="similarity">
    <text evidence="2">Belongs to the major facilitator superfamily.</text>
</comment>
<keyword evidence="3" id="KW-0813">Transport</keyword>
<dbReference type="Gene3D" id="1.20.1250.20">
    <property type="entry name" value="MFS general substrate transporter like domains"/>
    <property type="match status" value="1"/>
</dbReference>
<evidence type="ECO:0000313" key="8">
    <source>
        <dbReference type="EMBL" id="KAK7427783.1"/>
    </source>
</evidence>
<accession>A0ABR1I2M6</accession>
<evidence type="ECO:0000256" key="6">
    <source>
        <dbReference type="ARBA" id="ARBA00023136"/>
    </source>
</evidence>
<evidence type="ECO:0000256" key="3">
    <source>
        <dbReference type="ARBA" id="ARBA00022448"/>
    </source>
</evidence>
<dbReference type="InterPro" id="IPR051788">
    <property type="entry name" value="MFS_Transporter"/>
</dbReference>
<organism evidence="8 9">
    <name type="scientific">Neonectria magnoliae</name>
    <dbReference type="NCBI Taxonomy" id="2732573"/>
    <lineage>
        <taxon>Eukaryota</taxon>
        <taxon>Fungi</taxon>
        <taxon>Dikarya</taxon>
        <taxon>Ascomycota</taxon>
        <taxon>Pezizomycotina</taxon>
        <taxon>Sordariomycetes</taxon>
        <taxon>Hypocreomycetidae</taxon>
        <taxon>Hypocreales</taxon>
        <taxon>Nectriaceae</taxon>
        <taxon>Neonectria</taxon>
    </lineage>
</organism>
<evidence type="ECO:0000256" key="5">
    <source>
        <dbReference type="ARBA" id="ARBA00022989"/>
    </source>
</evidence>
<evidence type="ECO:0000313" key="9">
    <source>
        <dbReference type="Proteomes" id="UP001498421"/>
    </source>
</evidence>
<reference evidence="8 9" key="1">
    <citation type="journal article" date="2025" name="Microbiol. Resour. Announc.">
        <title>Draft genome sequences for Neonectria magnoliae and Neonectria punicea, canker pathogens of Liriodendron tulipifera and Acer saccharum in West Virginia.</title>
        <authorList>
            <person name="Petronek H.M."/>
            <person name="Kasson M.T."/>
            <person name="Metheny A.M."/>
            <person name="Stauder C.M."/>
            <person name="Lovett B."/>
            <person name="Lynch S.C."/>
            <person name="Garnas J.R."/>
            <person name="Kasson L.R."/>
            <person name="Stajich J.E."/>
        </authorList>
    </citation>
    <scope>NUCLEOTIDE SEQUENCE [LARGE SCALE GENOMIC DNA]</scope>
    <source>
        <strain evidence="8 9">NRRL 64651</strain>
    </source>
</reference>
<dbReference type="PANTHER" id="PTHR23514:SF3">
    <property type="entry name" value="BYPASS OF STOP CODON PROTEIN 6"/>
    <property type="match status" value="1"/>
</dbReference>
<feature type="transmembrane region" description="Helical" evidence="7">
    <location>
        <begin position="83"/>
        <end position="103"/>
    </location>
</feature>
<feature type="transmembrane region" description="Helical" evidence="7">
    <location>
        <begin position="27"/>
        <end position="47"/>
    </location>
</feature>
<dbReference type="PANTHER" id="PTHR23514">
    <property type="entry name" value="BYPASS OF STOP CODON PROTEIN 6"/>
    <property type="match status" value="1"/>
</dbReference>
<evidence type="ECO:0000256" key="4">
    <source>
        <dbReference type="ARBA" id="ARBA00022692"/>
    </source>
</evidence>
<dbReference type="InterPro" id="IPR036259">
    <property type="entry name" value="MFS_trans_sf"/>
</dbReference>
<dbReference type="EMBL" id="JAZAVK010000049">
    <property type="protein sequence ID" value="KAK7427783.1"/>
    <property type="molecule type" value="Genomic_DNA"/>
</dbReference>
<evidence type="ECO:0008006" key="10">
    <source>
        <dbReference type="Google" id="ProtNLM"/>
    </source>
</evidence>
<proteinExistence type="inferred from homology"/>
<keyword evidence="6 7" id="KW-0472">Membrane</keyword>
<evidence type="ECO:0000256" key="1">
    <source>
        <dbReference type="ARBA" id="ARBA00004127"/>
    </source>
</evidence>
<keyword evidence="5 7" id="KW-1133">Transmembrane helix</keyword>
<name>A0ABR1I2M6_9HYPO</name>
<evidence type="ECO:0000256" key="2">
    <source>
        <dbReference type="ARBA" id="ARBA00008335"/>
    </source>
</evidence>
<dbReference type="SUPFAM" id="SSF103473">
    <property type="entry name" value="MFS general substrate transporter"/>
    <property type="match status" value="1"/>
</dbReference>
<keyword evidence="4 7" id="KW-0812">Transmembrane</keyword>
<sequence>MLLYVGAEVTISGWLFTFMMSVRNGSFSSSSLVVSGFWIGIAVGRFVLEWITGYAGEKLMVFVYVIVAIGLKLGFWLGGEFVVSAVMITLVGLSIGMTMPYGIRMLTKPLPPEKHIVSGGFGNASAVSRSDMYDVCYPRRRPSD</sequence>
<comment type="subcellular location">
    <subcellularLocation>
        <location evidence="1">Endomembrane system</location>
        <topology evidence="1">Multi-pass membrane protein</topology>
    </subcellularLocation>
</comment>
<keyword evidence="9" id="KW-1185">Reference proteome</keyword>
<evidence type="ECO:0000256" key="7">
    <source>
        <dbReference type="SAM" id="Phobius"/>
    </source>
</evidence>
<protein>
    <recommendedName>
        <fullName evidence="10">Major facilitator superfamily (MFS) profile domain-containing protein</fullName>
    </recommendedName>
</protein>
<dbReference type="Proteomes" id="UP001498421">
    <property type="component" value="Unassembled WGS sequence"/>
</dbReference>
<comment type="caution">
    <text evidence="8">The sequence shown here is derived from an EMBL/GenBank/DDBJ whole genome shotgun (WGS) entry which is preliminary data.</text>
</comment>